<evidence type="ECO:0000256" key="2">
    <source>
        <dbReference type="SAM" id="Phobius"/>
    </source>
</evidence>
<organism evidence="3 4">
    <name type="scientific">Phlebiopsis gigantea (strain 11061_1 CR5-6)</name>
    <name type="common">White-rot fungus</name>
    <name type="synonym">Peniophora gigantea</name>
    <dbReference type="NCBI Taxonomy" id="745531"/>
    <lineage>
        <taxon>Eukaryota</taxon>
        <taxon>Fungi</taxon>
        <taxon>Dikarya</taxon>
        <taxon>Basidiomycota</taxon>
        <taxon>Agaricomycotina</taxon>
        <taxon>Agaricomycetes</taxon>
        <taxon>Polyporales</taxon>
        <taxon>Phanerochaetaceae</taxon>
        <taxon>Phlebiopsis</taxon>
    </lineage>
</organism>
<evidence type="ECO:0000313" key="3">
    <source>
        <dbReference type="EMBL" id="KIP11931.1"/>
    </source>
</evidence>
<feature type="region of interest" description="Disordered" evidence="1">
    <location>
        <begin position="1"/>
        <end position="22"/>
    </location>
</feature>
<dbReference type="AlphaFoldDB" id="A0A0C3S6M9"/>
<name>A0A0C3S6M9_PHLG1</name>
<keyword evidence="2" id="KW-0812">Transmembrane</keyword>
<feature type="transmembrane region" description="Helical" evidence="2">
    <location>
        <begin position="367"/>
        <end position="387"/>
    </location>
</feature>
<sequence length="493" mass="55385">MDTTVQVRALQEKDQSPPAYESRSRQATIYPITAVNSIRYGQPATANSAEFDIPAAAIIDVIPPAFPALHSGWIEHMHPEGARYYVNCTLAIPVVTDSCLKGEDILCIITEGLLVFQDLAAKSPKLPPTTELYIRVENETERECGYYLVDHATQLEFWLEKVTTTQIGLDQVSSEAHFRFALQEHYWTHLEYFPYRPVSFELRNELKGIIRHGQADHMTSRSSTFPYSIPECKGFLKLLDVNDVEAESPYHTCVVARIWSTIAKHRYDNLYGETCARLDRGQRVREPLVNFNNIFLQIISAPVFGANKLIAKSMDSLYVDGMVYTMHWRGFMSKLLTSWRDSRLLAIGLMIVGAVLLVQPLGQLTKYLGIAAIASSMSAFISSVALVNRYHDAAEYTASEAADALCEMQHSKFRFLPVAFVYSAPGALVTWSTIILATEIFSMIIDTTGLPMRIALVVVFGTLVLCIALRFAIHQIRKLSSRLSRNRRDSSIV</sequence>
<proteinExistence type="predicted"/>
<feature type="transmembrane region" description="Helical" evidence="2">
    <location>
        <begin position="344"/>
        <end position="361"/>
    </location>
</feature>
<evidence type="ECO:0000313" key="4">
    <source>
        <dbReference type="Proteomes" id="UP000053257"/>
    </source>
</evidence>
<keyword evidence="2" id="KW-1133">Transmembrane helix</keyword>
<dbReference type="HOGENOM" id="CLU_015091_3_2_1"/>
<dbReference type="OrthoDB" id="2674421at2759"/>
<dbReference type="Proteomes" id="UP000053257">
    <property type="component" value="Unassembled WGS sequence"/>
</dbReference>
<feature type="transmembrane region" description="Helical" evidence="2">
    <location>
        <begin position="450"/>
        <end position="473"/>
    </location>
</feature>
<evidence type="ECO:0008006" key="5">
    <source>
        <dbReference type="Google" id="ProtNLM"/>
    </source>
</evidence>
<dbReference type="EMBL" id="KN840442">
    <property type="protein sequence ID" value="KIP11931.1"/>
    <property type="molecule type" value="Genomic_DNA"/>
</dbReference>
<protein>
    <recommendedName>
        <fullName evidence="5">WW domain-containing protein</fullName>
    </recommendedName>
</protein>
<reference evidence="3 4" key="1">
    <citation type="journal article" date="2014" name="PLoS Genet.">
        <title>Analysis of the Phlebiopsis gigantea genome, transcriptome and secretome provides insight into its pioneer colonization strategies of wood.</title>
        <authorList>
            <person name="Hori C."/>
            <person name="Ishida T."/>
            <person name="Igarashi K."/>
            <person name="Samejima M."/>
            <person name="Suzuki H."/>
            <person name="Master E."/>
            <person name="Ferreira P."/>
            <person name="Ruiz-Duenas F.J."/>
            <person name="Held B."/>
            <person name="Canessa P."/>
            <person name="Larrondo L.F."/>
            <person name="Schmoll M."/>
            <person name="Druzhinina I.S."/>
            <person name="Kubicek C.P."/>
            <person name="Gaskell J.A."/>
            <person name="Kersten P."/>
            <person name="St John F."/>
            <person name="Glasner J."/>
            <person name="Sabat G."/>
            <person name="Splinter BonDurant S."/>
            <person name="Syed K."/>
            <person name="Yadav J."/>
            <person name="Mgbeahuruike A.C."/>
            <person name="Kovalchuk A."/>
            <person name="Asiegbu F.O."/>
            <person name="Lackner G."/>
            <person name="Hoffmeister D."/>
            <person name="Rencoret J."/>
            <person name="Gutierrez A."/>
            <person name="Sun H."/>
            <person name="Lindquist E."/>
            <person name="Barry K."/>
            <person name="Riley R."/>
            <person name="Grigoriev I.V."/>
            <person name="Henrissat B."/>
            <person name="Kues U."/>
            <person name="Berka R.M."/>
            <person name="Martinez A.T."/>
            <person name="Covert S.F."/>
            <person name="Blanchette R.A."/>
            <person name="Cullen D."/>
        </authorList>
    </citation>
    <scope>NUCLEOTIDE SEQUENCE [LARGE SCALE GENOMIC DNA]</scope>
    <source>
        <strain evidence="3 4">11061_1 CR5-6</strain>
    </source>
</reference>
<keyword evidence="4" id="KW-1185">Reference proteome</keyword>
<accession>A0A0C3S6M9</accession>
<gene>
    <name evidence="3" type="ORF">PHLGIDRAFT_113994</name>
</gene>
<feature type="transmembrane region" description="Helical" evidence="2">
    <location>
        <begin position="418"/>
        <end position="444"/>
    </location>
</feature>
<evidence type="ECO:0000256" key="1">
    <source>
        <dbReference type="SAM" id="MobiDB-lite"/>
    </source>
</evidence>
<keyword evidence="2" id="KW-0472">Membrane</keyword>